<dbReference type="EMBL" id="JABWDY010013775">
    <property type="protein sequence ID" value="KAF5198074.1"/>
    <property type="molecule type" value="Genomic_DNA"/>
</dbReference>
<gene>
    <name evidence="1" type="ORF">FRX31_012339</name>
</gene>
<organism evidence="1 2">
    <name type="scientific">Thalictrum thalictroides</name>
    <name type="common">Rue-anemone</name>
    <name type="synonym">Anemone thalictroides</name>
    <dbReference type="NCBI Taxonomy" id="46969"/>
    <lineage>
        <taxon>Eukaryota</taxon>
        <taxon>Viridiplantae</taxon>
        <taxon>Streptophyta</taxon>
        <taxon>Embryophyta</taxon>
        <taxon>Tracheophyta</taxon>
        <taxon>Spermatophyta</taxon>
        <taxon>Magnoliopsida</taxon>
        <taxon>Ranunculales</taxon>
        <taxon>Ranunculaceae</taxon>
        <taxon>Thalictroideae</taxon>
        <taxon>Thalictrum</taxon>
    </lineage>
</organism>
<name>A0A7J6WL28_THATH</name>
<comment type="caution">
    <text evidence="1">The sequence shown here is derived from an EMBL/GenBank/DDBJ whole genome shotgun (WGS) entry which is preliminary data.</text>
</comment>
<dbReference type="OrthoDB" id="1433654at2759"/>
<protein>
    <submittedName>
        <fullName evidence="1">Uncharacterized protein</fullName>
    </submittedName>
</protein>
<evidence type="ECO:0000313" key="2">
    <source>
        <dbReference type="Proteomes" id="UP000554482"/>
    </source>
</evidence>
<proteinExistence type="predicted"/>
<sequence length="162" mass="19237">MRFVDEEWRRPCFGAPIYKFQYKLKRLKLNLKQWNQYVFGNINANVRDAEAELLVWQARAEEHPEDDNVYAIFNQKQVALEHALKVKDDFWKQKSGNKWFHLSDRNTAYYQALCKVHSSQNLITSLLTEDGVVLNSQQDIKDHIVSYFESKFTEQPVVIHDE</sequence>
<feature type="non-terminal residue" evidence="1">
    <location>
        <position position="162"/>
    </location>
</feature>
<keyword evidence="2" id="KW-1185">Reference proteome</keyword>
<dbReference type="AlphaFoldDB" id="A0A7J6WL28"/>
<dbReference type="Proteomes" id="UP000554482">
    <property type="component" value="Unassembled WGS sequence"/>
</dbReference>
<reference evidence="1 2" key="1">
    <citation type="submission" date="2020-06" db="EMBL/GenBank/DDBJ databases">
        <title>Transcriptomic and genomic resources for Thalictrum thalictroides and T. hernandezii: Facilitating candidate gene discovery in an emerging model plant lineage.</title>
        <authorList>
            <person name="Arias T."/>
            <person name="Riano-Pachon D.M."/>
            <person name="Di Stilio V.S."/>
        </authorList>
    </citation>
    <scope>NUCLEOTIDE SEQUENCE [LARGE SCALE GENOMIC DNA]</scope>
    <source>
        <strain evidence="2">cv. WT478/WT964</strain>
        <tissue evidence="1">Leaves</tissue>
    </source>
</reference>
<evidence type="ECO:0000313" key="1">
    <source>
        <dbReference type="EMBL" id="KAF5198074.1"/>
    </source>
</evidence>
<accession>A0A7J6WL28</accession>